<feature type="transmembrane region" description="Helical" evidence="6">
    <location>
        <begin position="656"/>
        <end position="677"/>
    </location>
</feature>
<feature type="compositionally biased region" description="Basic and acidic residues" evidence="5">
    <location>
        <begin position="19"/>
        <end position="29"/>
    </location>
</feature>
<dbReference type="GO" id="GO:0006820">
    <property type="term" value="P:monoatomic anion transport"/>
    <property type="evidence" value="ECO:0007669"/>
    <property type="project" value="InterPro"/>
</dbReference>
<evidence type="ECO:0000313" key="8">
    <source>
        <dbReference type="EMBL" id="TRY61185.1"/>
    </source>
</evidence>
<feature type="transmembrane region" description="Helical" evidence="6">
    <location>
        <begin position="504"/>
        <end position="527"/>
    </location>
</feature>
<dbReference type="Pfam" id="PF00955">
    <property type="entry name" value="HCO3_cotransp"/>
    <property type="match status" value="1"/>
</dbReference>
<evidence type="ECO:0000256" key="1">
    <source>
        <dbReference type="ARBA" id="ARBA00004141"/>
    </source>
</evidence>
<evidence type="ECO:0000256" key="4">
    <source>
        <dbReference type="ARBA" id="ARBA00023136"/>
    </source>
</evidence>
<dbReference type="STRING" id="6832.A0A553N6X2"/>
<feature type="transmembrane region" description="Helical" evidence="6">
    <location>
        <begin position="290"/>
        <end position="308"/>
    </location>
</feature>
<feature type="transmembrane region" description="Helical" evidence="6">
    <location>
        <begin position="366"/>
        <end position="387"/>
    </location>
</feature>
<keyword evidence="3 6" id="KW-1133">Transmembrane helix</keyword>
<protein>
    <recommendedName>
        <fullName evidence="7">Bicarbonate transporter-like transmembrane domain-containing protein</fullName>
    </recommendedName>
</protein>
<evidence type="ECO:0000259" key="7">
    <source>
        <dbReference type="Pfam" id="PF00955"/>
    </source>
</evidence>
<dbReference type="GO" id="GO:0016323">
    <property type="term" value="C:basolateral plasma membrane"/>
    <property type="evidence" value="ECO:0007669"/>
    <property type="project" value="TreeGrafter"/>
</dbReference>
<feature type="transmembrane region" description="Helical" evidence="6">
    <location>
        <begin position="472"/>
        <end position="492"/>
    </location>
</feature>
<evidence type="ECO:0000256" key="6">
    <source>
        <dbReference type="SAM" id="Phobius"/>
    </source>
</evidence>
<organism evidence="8 9">
    <name type="scientific">Tigriopus californicus</name>
    <name type="common">Marine copepod</name>
    <dbReference type="NCBI Taxonomy" id="6832"/>
    <lineage>
        <taxon>Eukaryota</taxon>
        <taxon>Metazoa</taxon>
        <taxon>Ecdysozoa</taxon>
        <taxon>Arthropoda</taxon>
        <taxon>Crustacea</taxon>
        <taxon>Multicrustacea</taxon>
        <taxon>Hexanauplia</taxon>
        <taxon>Copepoda</taxon>
        <taxon>Harpacticoida</taxon>
        <taxon>Harpacticidae</taxon>
        <taxon>Tigriopus</taxon>
    </lineage>
</organism>
<keyword evidence="9" id="KW-1185">Reference proteome</keyword>
<proteinExistence type="predicted"/>
<dbReference type="AlphaFoldDB" id="A0A553N6X2"/>
<dbReference type="PANTHER" id="PTHR11453">
    <property type="entry name" value="ANION EXCHANGE PROTEIN"/>
    <property type="match status" value="1"/>
</dbReference>
<feature type="transmembrane region" description="Helical" evidence="6">
    <location>
        <begin position="753"/>
        <end position="774"/>
    </location>
</feature>
<dbReference type="GO" id="GO:0005452">
    <property type="term" value="F:solute:inorganic anion antiporter activity"/>
    <property type="evidence" value="ECO:0007669"/>
    <property type="project" value="InterPro"/>
</dbReference>
<dbReference type="PANTHER" id="PTHR11453:SF127">
    <property type="entry name" value="SOLUTE CARRIER FAMILY 4 MEMBER 11"/>
    <property type="match status" value="1"/>
</dbReference>
<evidence type="ECO:0000256" key="5">
    <source>
        <dbReference type="SAM" id="MobiDB-lite"/>
    </source>
</evidence>
<comment type="caution">
    <text evidence="8">The sequence shown here is derived from an EMBL/GenBank/DDBJ whole genome shotgun (WGS) entry which is preliminary data.</text>
</comment>
<feature type="region of interest" description="Disordered" evidence="5">
    <location>
        <begin position="1"/>
        <end position="79"/>
    </location>
</feature>
<feature type="transmembrane region" description="Helical" evidence="6">
    <location>
        <begin position="592"/>
        <end position="615"/>
    </location>
</feature>
<feature type="compositionally biased region" description="Polar residues" evidence="5">
    <location>
        <begin position="52"/>
        <end position="73"/>
    </location>
</feature>
<keyword evidence="4 6" id="KW-0472">Membrane</keyword>
<dbReference type="EMBL" id="VCGU01000459">
    <property type="protein sequence ID" value="TRY61185.1"/>
    <property type="molecule type" value="Genomic_DNA"/>
</dbReference>
<sequence length="785" mass="88095">MPSSRKNSCNETHVPASIPEDKAVSDDSSRTSSGSDGEDGTFLEHPRGSVGQGRSSISSFSNPQRKISTGSRKMSTRRKLSVPLAERINRQHSQDIDETLHDVSLQHTQVASVEKKDFAQEVRGTRDINNFLQKSEVFLDLAEIEISHIVDKMLGMMMKDPKETVTNQELKSLIFTDDTYTQLTDNIQGTISKGGKYYDWEQTWLCSAVTIPTLRKRHVGIARLKHRCNLGQKAEEVRFFILILCPSEVKKTKSALETEDLMRRLPYYLDDYKDGIVGPNTIQKTTATTLFLYFSVILPAVALGVLNSSNTHGKISVQQVIVGQTIGAITFTLLAGQPLVVVMTTAPLALFIKIIYTIAEDFDIDFLAFYAMIGIWNTFFLILYSFFNMSVLMKYSSRSTEEIFSNFITIAFITDSTKNMVKTFNKHYWSDSCYPTTTGNDASNPLASAITNITATTAHQVHPHECHPDVCFLSLILMLGTLWLGVTLFDFTKTPFLNKRKREILSDYALPVSVVVFSLVGTVLFSGVQVKTFPYNPTSNVFQVVNFGALTVGSVFGAMGLGFSLSLLFFMDQNISAAMVNSPDNRLQKGNAYHWDLLVVGLINAFLCIFGFPFLHAVLPHSPLHVKCLADTEERVENGYVKDIVVRVRETRLTNLFSNILIGISMLFLGSVLTFIPTPVLDGLFLYLAITALYGNQMFERIMLLFMEQAAYPPNHYIRQVPQRKIHTFTLCQCGQLLVLCAFGFAPWPYAKMIFPLVILFFLPVRHMIIPLLVEKKYLSVLDGH</sequence>
<evidence type="ECO:0000256" key="2">
    <source>
        <dbReference type="ARBA" id="ARBA00022692"/>
    </source>
</evidence>
<dbReference type="InterPro" id="IPR003020">
    <property type="entry name" value="HCO3_transpt_euk"/>
</dbReference>
<feature type="compositionally biased region" description="Polar residues" evidence="5">
    <location>
        <begin position="1"/>
        <end position="11"/>
    </location>
</feature>
<keyword evidence="2 6" id="KW-0812">Transmembrane</keyword>
<evidence type="ECO:0000313" key="9">
    <source>
        <dbReference type="Proteomes" id="UP000318571"/>
    </source>
</evidence>
<dbReference type="OMA" id="TVIKEMM"/>
<gene>
    <name evidence="8" type="ORF">TCAL_17215</name>
</gene>
<name>A0A553N6X2_TIGCA</name>
<feature type="transmembrane region" description="Helical" evidence="6">
    <location>
        <begin position="547"/>
        <end position="571"/>
    </location>
</feature>
<dbReference type="Gene3D" id="1.10.287.570">
    <property type="entry name" value="Helical hairpin bin"/>
    <property type="match status" value="1"/>
</dbReference>
<dbReference type="InterPro" id="IPR011531">
    <property type="entry name" value="HCO3_transpt-like_TM_dom"/>
</dbReference>
<feature type="transmembrane region" description="Helical" evidence="6">
    <location>
        <begin position="315"/>
        <end position="334"/>
    </location>
</feature>
<evidence type="ECO:0000256" key="3">
    <source>
        <dbReference type="ARBA" id="ARBA00022989"/>
    </source>
</evidence>
<dbReference type="Proteomes" id="UP000318571">
    <property type="component" value="Chromosome 8"/>
</dbReference>
<feature type="transmembrane region" description="Helical" evidence="6">
    <location>
        <begin position="684"/>
        <end position="706"/>
    </location>
</feature>
<accession>A0A553N6X2</accession>
<reference evidence="8 9" key="1">
    <citation type="journal article" date="2018" name="Nat. Ecol. Evol.">
        <title>Genomic signatures of mitonuclear coevolution across populations of Tigriopus californicus.</title>
        <authorList>
            <person name="Barreto F.S."/>
            <person name="Watson E.T."/>
            <person name="Lima T.G."/>
            <person name="Willett C.S."/>
            <person name="Edmands S."/>
            <person name="Li W."/>
            <person name="Burton R.S."/>
        </authorList>
    </citation>
    <scope>NUCLEOTIDE SEQUENCE [LARGE SCALE GENOMIC DNA]</scope>
    <source>
        <strain evidence="8 9">San Diego</strain>
    </source>
</reference>
<comment type="subcellular location">
    <subcellularLocation>
        <location evidence="1">Membrane</location>
        <topology evidence="1">Multi-pass membrane protein</topology>
    </subcellularLocation>
</comment>
<dbReference type="GO" id="GO:0050801">
    <property type="term" value="P:monoatomic ion homeostasis"/>
    <property type="evidence" value="ECO:0007669"/>
    <property type="project" value="TreeGrafter"/>
</dbReference>
<feature type="domain" description="Bicarbonate transporter-like transmembrane" evidence="7">
    <location>
        <begin position="259"/>
        <end position="784"/>
    </location>
</feature>
<feature type="transmembrane region" description="Helical" evidence="6">
    <location>
        <begin position="726"/>
        <end position="746"/>
    </location>
</feature>